<name>A0AAD1UFJ1_EUPCR</name>
<evidence type="ECO:0000313" key="3">
    <source>
        <dbReference type="Proteomes" id="UP001295684"/>
    </source>
</evidence>
<feature type="chain" id="PRO_5042175366" description="Secreted protein" evidence="1">
    <location>
        <begin position="19"/>
        <end position="90"/>
    </location>
</feature>
<dbReference type="Proteomes" id="UP001295684">
    <property type="component" value="Unassembled WGS sequence"/>
</dbReference>
<evidence type="ECO:0008006" key="4">
    <source>
        <dbReference type="Google" id="ProtNLM"/>
    </source>
</evidence>
<gene>
    <name evidence="2" type="ORF">ECRASSUSDP1_LOCUS7214</name>
</gene>
<sequence length="90" mass="10690">MRVIPRCAVLELLELIQALSSVLVLNLLYQCPKPWCWVQNCNFSIIFDLWNHHCAFRVIFIKHLFCRFHIAFVSYKNIVIVLPFVDTVLR</sequence>
<evidence type="ECO:0000256" key="1">
    <source>
        <dbReference type="SAM" id="SignalP"/>
    </source>
</evidence>
<keyword evidence="3" id="KW-1185">Reference proteome</keyword>
<evidence type="ECO:0000313" key="2">
    <source>
        <dbReference type="EMBL" id="CAI2365945.1"/>
    </source>
</evidence>
<proteinExistence type="predicted"/>
<reference evidence="2" key="1">
    <citation type="submission" date="2023-07" db="EMBL/GenBank/DDBJ databases">
        <authorList>
            <consortium name="AG Swart"/>
            <person name="Singh M."/>
            <person name="Singh A."/>
            <person name="Seah K."/>
            <person name="Emmerich C."/>
        </authorList>
    </citation>
    <scope>NUCLEOTIDE SEQUENCE</scope>
    <source>
        <strain evidence="2">DP1</strain>
    </source>
</reference>
<comment type="caution">
    <text evidence="2">The sequence shown here is derived from an EMBL/GenBank/DDBJ whole genome shotgun (WGS) entry which is preliminary data.</text>
</comment>
<feature type="signal peptide" evidence="1">
    <location>
        <begin position="1"/>
        <end position="18"/>
    </location>
</feature>
<accession>A0AAD1UFJ1</accession>
<keyword evidence="1" id="KW-0732">Signal</keyword>
<dbReference type="EMBL" id="CAMPGE010007021">
    <property type="protein sequence ID" value="CAI2365945.1"/>
    <property type="molecule type" value="Genomic_DNA"/>
</dbReference>
<protein>
    <recommendedName>
        <fullName evidence="4">Secreted protein</fullName>
    </recommendedName>
</protein>
<dbReference type="AlphaFoldDB" id="A0AAD1UFJ1"/>
<organism evidence="2 3">
    <name type="scientific">Euplotes crassus</name>
    <dbReference type="NCBI Taxonomy" id="5936"/>
    <lineage>
        <taxon>Eukaryota</taxon>
        <taxon>Sar</taxon>
        <taxon>Alveolata</taxon>
        <taxon>Ciliophora</taxon>
        <taxon>Intramacronucleata</taxon>
        <taxon>Spirotrichea</taxon>
        <taxon>Hypotrichia</taxon>
        <taxon>Euplotida</taxon>
        <taxon>Euplotidae</taxon>
        <taxon>Moneuplotes</taxon>
    </lineage>
</organism>